<dbReference type="PANTHER" id="PTHR45228:SF4">
    <property type="entry name" value="LIPOPROTEIN"/>
    <property type="match status" value="1"/>
</dbReference>
<dbReference type="PANTHER" id="PTHR45228">
    <property type="entry name" value="CYCLIC DI-GMP PHOSPHODIESTERASE TM_0186-RELATED"/>
    <property type="match status" value="1"/>
</dbReference>
<evidence type="ECO:0000313" key="5">
    <source>
        <dbReference type="Proteomes" id="UP000318336"/>
    </source>
</evidence>
<evidence type="ECO:0000256" key="1">
    <source>
        <dbReference type="SAM" id="MobiDB-lite"/>
    </source>
</evidence>
<dbReference type="CDD" id="cd00077">
    <property type="entry name" value="HDc"/>
    <property type="match status" value="1"/>
</dbReference>
<proteinExistence type="predicted"/>
<keyword evidence="2" id="KW-0812">Transmembrane</keyword>
<feature type="transmembrane region" description="Helical" evidence="2">
    <location>
        <begin position="163"/>
        <end position="182"/>
    </location>
</feature>
<dbReference type="AlphaFoldDB" id="A0A542X9B4"/>
<gene>
    <name evidence="4" type="ORF">FB554_0557</name>
</gene>
<keyword evidence="2" id="KW-0472">Membrane</keyword>
<feature type="transmembrane region" description="Helical" evidence="2">
    <location>
        <begin position="42"/>
        <end position="69"/>
    </location>
</feature>
<evidence type="ECO:0000259" key="3">
    <source>
        <dbReference type="PROSITE" id="PS51832"/>
    </source>
</evidence>
<dbReference type="Pfam" id="PF13487">
    <property type="entry name" value="HD_5"/>
    <property type="match status" value="1"/>
</dbReference>
<dbReference type="Proteomes" id="UP000318336">
    <property type="component" value="Unassembled WGS sequence"/>
</dbReference>
<dbReference type="InterPro" id="IPR037522">
    <property type="entry name" value="HD_GYP_dom"/>
</dbReference>
<feature type="region of interest" description="Disordered" evidence="1">
    <location>
        <begin position="399"/>
        <end position="423"/>
    </location>
</feature>
<feature type="transmembrane region" description="Helical" evidence="2">
    <location>
        <begin position="12"/>
        <end position="30"/>
    </location>
</feature>
<keyword evidence="2" id="KW-1133">Transmembrane helix</keyword>
<protein>
    <submittedName>
        <fullName evidence="4">HD domain-containing protein</fullName>
    </submittedName>
</protein>
<comment type="caution">
    <text evidence="4">The sequence shown here is derived from an EMBL/GenBank/DDBJ whole genome shotgun (WGS) entry which is preliminary data.</text>
</comment>
<feature type="transmembrane region" description="Helical" evidence="2">
    <location>
        <begin position="89"/>
        <end position="109"/>
    </location>
</feature>
<reference evidence="4 5" key="1">
    <citation type="submission" date="2019-06" db="EMBL/GenBank/DDBJ databases">
        <title>Sequencing the genomes of 1000 actinobacteria strains.</title>
        <authorList>
            <person name="Klenk H.-P."/>
        </authorList>
    </citation>
    <scope>NUCLEOTIDE SEQUENCE [LARGE SCALE GENOMIC DNA]</scope>
    <source>
        <strain evidence="4 5">DSM 24617</strain>
    </source>
</reference>
<accession>A0A542X9B4</accession>
<organism evidence="4 5">
    <name type="scientific">Barrientosiimonas humi</name>
    <dbReference type="NCBI Taxonomy" id="999931"/>
    <lineage>
        <taxon>Bacteria</taxon>
        <taxon>Bacillati</taxon>
        <taxon>Actinomycetota</taxon>
        <taxon>Actinomycetes</taxon>
        <taxon>Micrococcales</taxon>
        <taxon>Dermacoccaceae</taxon>
        <taxon>Barrientosiimonas</taxon>
    </lineage>
</organism>
<feature type="transmembrane region" description="Helical" evidence="2">
    <location>
        <begin position="116"/>
        <end position="143"/>
    </location>
</feature>
<dbReference type="Gene3D" id="1.10.3210.10">
    <property type="entry name" value="Hypothetical protein af1432"/>
    <property type="match status" value="1"/>
</dbReference>
<evidence type="ECO:0000256" key="2">
    <source>
        <dbReference type="SAM" id="Phobius"/>
    </source>
</evidence>
<dbReference type="EMBL" id="VFOK01000001">
    <property type="protein sequence ID" value="TQL32432.1"/>
    <property type="molecule type" value="Genomic_DNA"/>
</dbReference>
<dbReference type="PROSITE" id="PS51832">
    <property type="entry name" value="HD_GYP"/>
    <property type="match status" value="1"/>
</dbReference>
<sequence>MAAGTWWGPVRLHPPTLALLIGLGLAAELLRRVESERRTSVSFISVILTAAIPLVGPVGAALVGALPALVQPRGTPAIARAFNMAQTGLIGLAGGCVYLGAGGAMVFGASSGVTDLLAGLLLPLLVATLVMMLLNAALIAGILRLSGGTSLRFAFLHTSRDGLVLYLGYGLVGFLFVVLWQVERLGPLSLLLVVAPLMLAQWSISGLVEERETQLRTVRTLVAAVETRGAQRRGQGERVGEVCEAIGEQLGLTPRMSEALQFAAALHNVGLIAPPERGEARHLTPDRARRIAEHPTRGVQMLQHIDFLEESRSAILHHHERWDGDGYPQGLAAERIPLLARIVAVADVYVALTWGRDRMPPEQALEIVDARAGTHLDPRCVAALRAAWDRGRIVDRPRPAGPDLPLDHDAPEVSDLMASGVPR</sequence>
<keyword evidence="5" id="KW-1185">Reference proteome</keyword>
<evidence type="ECO:0000313" key="4">
    <source>
        <dbReference type="EMBL" id="TQL32432.1"/>
    </source>
</evidence>
<dbReference type="SUPFAM" id="SSF109604">
    <property type="entry name" value="HD-domain/PDEase-like"/>
    <property type="match status" value="1"/>
</dbReference>
<dbReference type="InterPro" id="IPR003607">
    <property type="entry name" value="HD/PDEase_dom"/>
</dbReference>
<feature type="domain" description="HD-GYP" evidence="3">
    <location>
        <begin position="210"/>
        <end position="400"/>
    </location>
</feature>
<dbReference type="InterPro" id="IPR052020">
    <property type="entry name" value="Cyclic_di-GMP/3'3'-cGAMP_PDE"/>
</dbReference>
<name>A0A542X9B4_9MICO</name>